<evidence type="ECO:0000313" key="1">
    <source>
        <dbReference type="EMBL" id="MFC5292309.1"/>
    </source>
</evidence>
<gene>
    <name evidence="1" type="ORF">ACFPK2_04810</name>
</gene>
<reference evidence="2" key="1">
    <citation type="journal article" date="2019" name="Int. J. Syst. Evol. Microbiol.">
        <title>The Global Catalogue of Microorganisms (GCM) 10K type strain sequencing project: providing services to taxonomists for standard genome sequencing and annotation.</title>
        <authorList>
            <consortium name="The Broad Institute Genomics Platform"/>
            <consortium name="The Broad Institute Genome Sequencing Center for Infectious Disease"/>
            <person name="Wu L."/>
            <person name="Ma J."/>
        </authorList>
    </citation>
    <scope>NUCLEOTIDE SEQUENCE [LARGE SCALE GENOMIC DNA]</scope>
    <source>
        <strain evidence="2">CGMCC 1.15643</strain>
    </source>
</reference>
<keyword evidence="2" id="KW-1185">Reference proteome</keyword>
<dbReference type="RefSeq" id="WP_260347628.1">
    <property type="nucleotide sequence ID" value="NZ_JAOAOS010000001.1"/>
</dbReference>
<name>A0ABW0F1B3_9HYPH</name>
<evidence type="ECO:0000313" key="2">
    <source>
        <dbReference type="Proteomes" id="UP001595976"/>
    </source>
</evidence>
<accession>A0ABW0F1B3</accession>
<protein>
    <submittedName>
        <fullName evidence="1">Uncharacterized protein</fullName>
    </submittedName>
</protein>
<organism evidence="1 2">
    <name type="scientific">Bosea minatitlanensis</name>
    <dbReference type="NCBI Taxonomy" id="128782"/>
    <lineage>
        <taxon>Bacteria</taxon>
        <taxon>Pseudomonadati</taxon>
        <taxon>Pseudomonadota</taxon>
        <taxon>Alphaproteobacteria</taxon>
        <taxon>Hyphomicrobiales</taxon>
        <taxon>Boseaceae</taxon>
        <taxon>Bosea</taxon>
    </lineage>
</organism>
<dbReference type="EMBL" id="JBHSLI010000001">
    <property type="protein sequence ID" value="MFC5292309.1"/>
    <property type="molecule type" value="Genomic_DNA"/>
</dbReference>
<sequence>MIRPFHTLPDIMELGLLVAKIQNGSGADREVNAAVMALFFTRESRHIGARWDDTDEPVKSDVWVNPLTDEWVSTGPREFTRSLDDILRTMREFLPGASWMIDANQGVSPGAMLRSGDDIRIRRAPTPERALLTAFLVVCDQLQRAAS</sequence>
<proteinExistence type="predicted"/>
<comment type="caution">
    <text evidence="1">The sequence shown here is derived from an EMBL/GenBank/DDBJ whole genome shotgun (WGS) entry which is preliminary data.</text>
</comment>
<dbReference type="Proteomes" id="UP001595976">
    <property type="component" value="Unassembled WGS sequence"/>
</dbReference>